<feature type="compositionally biased region" description="Basic and acidic residues" evidence="1">
    <location>
        <begin position="231"/>
        <end position="244"/>
    </location>
</feature>
<feature type="region of interest" description="Disordered" evidence="1">
    <location>
        <begin position="1"/>
        <end position="68"/>
    </location>
</feature>
<dbReference type="EMBL" id="BMAT01012975">
    <property type="protein sequence ID" value="GFS03064.1"/>
    <property type="molecule type" value="Genomic_DNA"/>
</dbReference>
<evidence type="ECO:0000313" key="3">
    <source>
        <dbReference type="Proteomes" id="UP000762676"/>
    </source>
</evidence>
<protein>
    <recommendedName>
        <fullName evidence="4">Pecanex-like protein</fullName>
    </recommendedName>
</protein>
<feature type="region of interest" description="Disordered" evidence="1">
    <location>
        <begin position="82"/>
        <end position="160"/>
    </location>
</feature>
<keyword evidence="3" id="KW-1185">Reference proteome</keyword>
<evidence type="ECO:0000313" key="2">
    <source>
        <dbReference type="EMBL" id="GFS03064.1"/>
    </source>
</evidence>
<dbReference type="AlphaFoldDB" id="A0AAV4HYM8"/>
<sequence length="315" mass="33335">MFVSCISERPDQSPPSVSHQNLNPKSALSGLQEDADLQSASSSEPVFGQEDPRTEGSVDQQQDLDQDVRQCESLQLQKRCYSPPTSLSIARNSRTGLSHAVPKTSVDQTVSTTTNTAVSEGVQGTSPTGPALPVQSSISQDHSSSSSLPTVESSPSYVTPDTLSNLTTSIPKGEHSIELSEFPVVTLTPTENGGQVRVWPVGVGMKSSIRKSGSTPALLSSVLEPSPVTPHPEKVGDGTSKKTDIQAGASDSSSSDFPVGLKTGMSPSDFELQNFSSHSPLHLLRRTSVVKNPYMSPLMAPDELLQGLIRVSIVV</sequence>
<evidence type="ECO:0000256" key="1">
    <source>
        <dbReference type="SAM" id="MobiDB-lite"/>
    </source>
</evidence>
<gene>
    <name evidence="2" type="ORF">ElyMa_006460600</name>
</gene>
<feature type="compositionally biased region" description="Polar residues" evidence="1">
    <location>
        <begin position="105"/>
        <end position="128"/>
    </location>
</feature>
<reference evidence="2 3" key="1">
    <citation type="journal article" date="2021" name="Elife">
        <title>Chloroplast acquisition without the gene transfer in kleptoplastic sea slugs, Plakobranchus ocellatus.</title>
        <authorList>
            <person name="Maeda T."/>
            <person name="Takahashi S."/>
            <person name="Yoshida T."/>
            <person name="Shimamura S."/>
            <person name="Takaki Y."/>
            <person name="Nagai Y."/>
            <person name="Toyoda A."/>
            <person name="Suzuki Y."/>
            <person name="Arimoto A."/>
            <person name="Ishii H."/>
            <person name="Satoh N."/>
            <person name="Nishiyama T."/>
            <person name="Hasebe M."/>
            <person name="Maruyama T."/>
            <person name="Minagawa J."/>
            <person name="Obokata J."/>
            <person name="Shigenobu S."/>
        </authorList>
    </citation>
    <scope>NUCLEOTIDE SEQUENCE [LARGE SCALE GENOMIC DNA]</scope>
</reference>
<feature type="compositionally biased region" description="Polar residues" evidence="1">
    <location>
        <begin position="14"/>
        <end position="26"/>
    </location>
</feature>
<feature type="compositionally biased region" description="Low complexity" evidence="1">
    <location>
        <begin position="136"/>
        <end position="156"/>
    </location>
</feature>
<comment type="caution">
    <text evidence="2">The sequence shown here is derived from an EMBL/GenBank/DDBJ whole genome shotgun (WGS) entry which is preliminary data.</text>
</comment>
<evidence type="ECO:0008006" key="4">
    <source>
        <dbReference type="Google" id="ProtNLM"/>
    </source>
</evidence>
<feature type="region of interest" description="Disordered" evidence="1">
    <location>
        <begin position="221"/>
        <end position="259"/>
    </location>
</feature>
<dbReference type="Proteomes" id="UP000762676">
    <property type="component" value="Unassembled WGS sequence"/>
</dbReference>
<feature type="compositionally biased region" description="Polar residues" evidence="1">
    <location>
        <begin position="83"/>
        <end position="96"/>
    </location>
</feature>
<proteinExistence type="predicted"/>
<organism evidence="2 3">
    <name type="scientific">Elysia marginata</name>
    <dbReference type="NCBI Taxonomy" id="1093978"/>
    <lineage>
        <taxon>Eukaryota</taxon>
        <taxon>Metazoa</taxon>
        <taxon>Spiralia</taxon>
        <taxon>Lophotrochozoa</taxon>
        <taxon>Mollusca</taxon>
        <taxon>Gastropoda</taxon>
        <taxon>Heterobranchia</taxon>
        <taxon>Euthyneura</taxon>
        <taxon>Panpulmonata</taxon>
        <taxon>Sacoglossa</taxon>
        <taxon>Placobranchoidea</taxon>
        <taxon>Plakobranchidae</taxon>
        <taxon>Elysia</taxon>
    </lineage>
</organism>
<name>A0AAV4HYM8_9GAST</name>
<accession>A0AAV4HYM8</accession>